<gene>
    <name evidence="2" type="ORF">ACFQND_14605</name>
</gene>
<feature type="signal peptide" evidence="1">
    <location>
        <begin position="1"/>
        <end position="24"/>
    </location>
</feature>
<name>A0ABW1U160_9BURK</name>
<protein>
    <submittedName>
        <fullName evidence="2">Uncharacterized protein</fullName>
    </submittedName>
</protein>
<dbReference type="Proteomes" id="UP001596270">
    <property type="component" value="Unassembled WGS sequence"/>
</dbReference>
<accession>A0ABW1U160</accession>
<proteinExistence type="predicted"/>
<evidence type="ECO:0000256" key="1">
    <source>
        <dbReference type="SAM" id="SignalP"/>
    </source>
</evidence>
<feature type="chain" id="PRO_5046557526" evidence="1">
    <location>
        <begin position="25"/>
        <end position="133"/>
    </location>
</feature>
<organism evidence="2 3">
    <name type="scientific">Polaromonas aquatica</name>
    <dbReference type="NCBI Taxonomy" id="332657"/>
    <lineage>
        <taxon>Bacteria</taxon>
        <taxon>Pseudomonadati</taxon>
        <taxon>Pseudomonadota</taxon>
        <taxon>Betaproteobacteria</taxon>
        <taxon>Burkholderiales</taxon>
        <taxon>Comamonadaceae</taxon>
        <taxon>Polaromonas</taxon>
    </lineage>
</organism>
<dbReference type="EMBL" id="JBHSRS010000078">
    <property type="protein sequence ID" value="MFC6282456.1"/>
    <property type="molecule type" value="Genomic_DNA"/>
</dbReference>
<comment type="caution">
    <text evidence="2">The sequence shown here is derived from an EMBL/GenBank/DDBJ whole genome shotgun (WGS) entry which is preliminary data.</text>
</comment>
<sequence length="133" mass="14852">MGKMKIGSALAALCLLAVTQMAEAKCKVWLEDPSSSKSWKELQHSLLKNRIEIDLGRITGDRRPSFLSSMELQSVLIRDLIWQFEKTTPCFRAQRNNNALDAANAYARYRADAIEGAVKAAERASDYGLDPFS</sequence>
<reference evidence="3" key="1">
    <citation type="journal article" date="2019" name="Int. J. Syst. Evol. Microbiol.">
        <title>The Global Catalogue of Microorganisms (GCM) 10K type strain sequencing project: providing services to taxonomists for standard genome sequencing and annotation.</title>
        <authorList>
            <consortium name="The Broad Institute Genomics Platform"/>
            <consortium name="The Broad Institute Genome Sequencing Center for Infectious Disease"/>
            <person name="Wu L."/>
            <person name="Ma J."/>
        </authorList>
    </citation>
    <scope>NUCLEOTIDE SEQUENCE [LARGE SCALE GENOMIC DNA]</scope>
    <source>
        <strain evidence="3">CCUG 39402</strain>
    </source>
</reference>
<keyword evidence="3" id="KW-1185">Reference proteome</keyword>
<keyword evidence="1" id="KW-0732">Signal</keyword>
<evidence type="ECO:0000313" key="2">
    <source>
        <dbReference type="EMBL" id="MFC6282456.1"/>
    </source>
</evidence>
<evidence type="ECO:0000313" key="3">
    <source>
        <dbReference type="Proteomes" id="UP001596270"/>
    </source>
</evidence>
<dbReference type="RefSeq" id="WP_371438350.1">
    <property type="nucleotide sequence ID" value="NZ_JBHSRS010000078.1"/>
</dbReference>